<dbReference type="InterPro" id="IPR037624">
    <property type="entry name" value="Nup133-like"/>
</dbReference>
<accession>A0A4V4H4E2</accession>
<dbReference type="Gene3D" id="2.130.10.10">
    <property type="entry name" value="YVTN repeat-like/Quinoprotein amine dehydrogenase"/>
    <property type="match status" value="1"/>
</dbReference>
<dbReference type="PANTHER" id="PTHR13405:SF11">
    <property type="entry name" value="NUCLEAR PORE COMPLEX PROTEIN NUP133"/>
    <property type="match status" value="1"/>
</dbReference>
<keyword evidence="3" id="KW-0813">Transport</keyword>
<gene>
    <name evidence="7" type="ORF">C4D60_Mb06t35680</name>
</gene>
<name>A0A4V4H4E2_MUSBA</name>
<dbReference type="GO" id="GO:0000972">
    <property type="term" value="P:transcription-dependent tethering of RNA polymerase II gene DNA at nuclear periphery"/>
    <property type="evidence" value="ECO:0007669"/>
    <property type="project" value="TreeGrafter"/>
</dbReference>
<reference evidence="7 8" key="1">
    <citation type="journal article" date="2019" name="Nat. Plants">
        <title>Genome sequencing of Musa balbisiana reveals subgenome evolution and function divergence in polyploid bananas.</title>
        <authorList>
            <person name="Yao X."/>
        </authorList>
    </citation>
    <scope>NUCLEOTIDE SEQUENCE [LARGE SCALE GENOMIC DNA]</scope>
    <source>
        <strain evidence="8">cv. DH-PKW</strain>
        <tissue evidence="7">Leaves</tissue>
    </source>
</reference>
<evidence type="ECO:0000259" key="6">
    <source>
        <dbReference type="Pfam" id="PF08801"/>
    </source>
</evidence>
<feature type="region of interest" description="Disordered" evidence="5">
    <location>
        <begin position="1"/>
        <end position="54"/>
    </location>
</feature>
<dbReference type="EMBL" id="PYDT01000009">
    <property type="protein sequence ID" value="THU51876.1"/>
    <property type="molecule type" value="Genomic_DNA"/>
</dbReference>
<comment type="similarity">
    <text evidence="2">Belongs to the nucleoporin Nup133 family.</text>
</comment>
<organism evidence="7 8">
    <name type="scientific">Musa balbisiana</name>
    <name type="common">Banana</name>
    <dbReference type="NCBI Taxonomy" id="52838"/>
    <lineage>
        <taxon>Eukaryota</taxon>
        <taxon>Viridiplantae</taxon>
        <taxon>Streptophyta</taxon>
        <taxon>Embryophyta</taxon>
        <taxon>Tracheophyta</taxon>
        <taxon>Spermatophyta</taxon>
        <taxon>Magnoliopsida</taxon>
        <taxon>Liliopsida</taxon>
        <taxon>Zingiberales</taxon>
        <taxon>Musaceae</taxon>
        <taxon>Musa</taxon>
    </lineage>
</organism>
<proteinExistence type="inferred from homology"/>
<comment type="caution">
    <text evidence="7">The sequence shown here is derived from an EMBL/GenBank/DDBJ whole genome shotgun (WGS) entry which is preliminary data.</text>
</comment>
<feature type="domain" description="Nucleoporin Nup133/Nup155-like N-terminal" evidence="6">
    <location>
        <begin position="228"/>
        <end position="460"/>
    </location>
</feature>
<keyword evidence="8" id="KW-1185">Reference proteome</keyword>
<comment type="subcellular location">
    <subcellularLocation>
        <location evidence="1">Nucleus</location>
    </subcellularLocation>
</comment>
<evidence type="ECO:0000256" key="4">
    <source>
        <dbReference type="ARBA" id="ARBA00023242"/>
    </source>
</evidence>
<dbReference type="GO" id="GO:0006606">
    <property type="term" value="P:protein import into nucleus"/>
    <property type="evidence" value="ECO:0007669"/>
    <property type="project" value="TreeGrafter"/>
</dbReference>
<dbReference type="SUPFAM" id="SSF117289">
    <property type="entry name" value="Nucleoporin domain"/>
    <property type="match status" value="1"/>
</dbReference>
<feature type="compositionally biased region" description="Polar residues" evidence="5">
    <location>
        <begin position="14"/>
        <end position="50"/>
    </location>
</feature>
<protein>
    <recommendedName>
        <fullName evidence="6">Nucleoporin Nup133/Nup155-like N-terminal domain-containing protein</fullName>
    </recommendedName>
</protein>
<feature type="region of interest" description="Disordered" evidence="5">
    <location>
        <begin position="476"/>
        <end position="517"/>
    </location>
</feature>
<evidence type="ECO:0000313" key="7">
    <source>
        <dbReference type="EMBL" id="THU51876.1"/>
    </source>
</evidence>
<dbReference type="PANTHER" id="PTHR13405">
    <property type="entry name" value="NUCLEAR PORE COMPLEX PROTEIN NUP133"/>
    <property type="match status" value="1"/>
</dbReference>
<dbReference type="InterPro" id="IPR014908">
    <property type="entry name" value="Nucleoporin_Nup133/Nup155_N"/>
</dbReference>
<dbReference type="AlphaFoldDB" id="A0A4V4H4E2"/>
<evidence type="ECO:0000256" key="5">
    <source>
        <dbReference type="SAM" id="MobiDB-lite"/>
    </source>
</evidence>
<dbReference type="GO" id="GO:0016973">
    <property type="term" value="P:poly(A)+ mRNA export from nucleus"/>
    <property type="evidence" value="ECO:0007669"/>
    <property type="project" value="TreeGrafter"/>
</dbReference>
<evidence type="ECO:0000256" key="2">
    <source>
        <dbReference type="ARBA" id="ARBA00005569"/>
    </source>
</evidence>
<dbReference type="GO" id="GO:0031080">
    <property type="term" value="C:nuclear pore outer ring"/>
    <property type="evidence" value="ECO:0007669"/>
    <property type="project" value="TreeGrafter"/>
</dbReference>
<dbReference type="GO" id="GO:0017056">
    <property type="term" value="F:structural constituent of nuclear pore"/>
    <property type="evidence" value="ECO:0007669"/>
    <property type="project" value="InterPro"/>
</dbReference>
<evidence type="ECO:0000256" key="3">
    <source>
        <dbReference type="ARBA" id="ARBA00022448"/>
    </source>
</evidence>
<dbReference type="InterPro" id="IPR015943">
    <property type="entry name" value="WD40/YVTN_repeat-like_dom_sf"/>
</dbReference>
<evidence type="ECO:0000313" key="8">
    <source>
        <dbReference type="Proteomes" id="UP000317650"/>
    </source>
</evidence>
<keyword evidence="4" id="KW-0539">Nucleus</keyword>
<dbReference type="Pfam" id="PF08801">
    <property type="entry name" value="Nucleoporin_N"/>
    <property type="match status" value="1"/>
</dbReference>
<sequence length="1150" mass="129171">MFSPAARKPHLAGTPSQGRNHPDSPSTPLDETRPSFLSSTSVPGRPTTGTPAPWSSRLSVLARIPIVKGAEKGGSCKQIQPVYVGEFPQVVRNAQASLLKKGFDNSLVAGGMDKETSLAWIICDTQLFIWSYLSGTVPKNCFVLELPSSVVGDRIVGVKYTNGRNWMLCAVRWDVSSKKVFEQCNSAGIILCNQETGAVVYWPDIYSESLNVPVVSLSEPQSKETGNSNSTSQMNELCARSLVWHPQYTSSDDSSRQFFLLTDHEIQCWNIVFIPNINVKKLWSHEIVGNDGHLGIKKDLAGQKQIWLLDMQLDDRGKEFTILVATSCKDRVSSSNYIQYSLLTMQYKPGCSTKNSWSTNERLLEKKAPLQTVIPKARVEDRGYLFSTRIRVGGKPSGSVIILSGDGTATVTSYWKGSSRLYQFDLPWDGGKVLDASVFPSIDDSEEGAWVVLTEKAGVWAIPEKAVLLGGVEPPERSLSRMGSLNESVVDEEKKSQKTGGKTLPGRPGSEAWGSGDRQRVALVGKTAQDEEAEALLSRRSTLIIMEHGEKLSSMIQLRELQNLLSQNRKYLSDSPSSHAQSEASGSLWNLIQLVGEKARRNTVLLMDRDNSEVFYTKVSDIEELFYCLSHHLEYVIGGGQPFIIQMQRACELSNACTTLIQAAMHYRDEHRNWYPSLEGLSSWNCQHVIRSGLWSLASLIMHLLKEVQATDMSVEQETWSQLEGLTDVLLDAYTSSITAKIECGEEHHGLVEEYCQRRDELLGSLYDLAKRLTELKYQESHLSEEDLERREAIFRELTEPLLLIARRHEGYQTLWQLCYDLSDTGLLRTLMHESLGPKGGFSYFVFKQLMKSHQYSKLLRLGEEFQEELAIFLKEHKDLLWLHELYLKQFSSASETLHAVALSLDDGPPSMTEEEPEMVQIKRSSSLADRRRLLNLSKIAAVAGKDKSFEMKTRRIEADLQILKLQEEIVRHLSDDREEDINRPLPPGELIEVCLREASKELCLKPFEVFAWTSSSFRKSNRSLLEECWKNAASQDDWIALIQVSTAESWSDKVVLEALRETVLYKASSWCYGPESQIHGGGFEEVMPLQKDDDEFSSIKDESLSVEGILMQHKDFPDAGKLMLTAVMLAKVGDDAMVEEHVAMAMDSR</sequence>
<evidence type="ECO:0000256" key="1">
    <source>
        <dbReference type="ARBA" id="ARBA00004123"/>
    </source>
</evidence>
<dbReference type="STRING" id="52838.A0A4V4H4E2"/>
<dbReference type="Proteomes" id="UP000317650">
    <property type="component" value="Chromosome 6"/>
</dbReference>